<dbReference type="RefSeq" id="XP_019018489.1">
    <property type="nucleotide sequence ID" value="XM_019159770.1"/>
</dbReference>
<protein>
    <submittedName>
        <fullName evidence="2">Uncharacterized protein</fullName>
    </submittedName>
</protein>
<organism evidence="2 3">
    <name type="scientific">Pichia membranifaciens NRRL Y-2026</name>
    <dbReference type="NCBI Taxonomy" id="763406"/>
    <lineage>
        <taxon>Eukaryota</taxon>
        <taxon>Fungi</taxon>
        <taxon>Dikarya</taxon>
        <taxon>Ascomycota</taxon>
        <taxon>Saccharomycotina</taxon>
        <taxon>Pichiomycetes</taxon>
        <taxon>Pichiales</taxon>
        <taxon>Pichiaceae</taxon>
        <taxon>Pichia</taxon>
    </lineage>
</organism>
<dbReference type="AlphaFoldDB" id="A0A1E3NMS4"/>
<gene>
    <name evidence="2" type="ORF">PICMEDRAFT_112170</name>
</gene>
<keyword evidence="3" id="KW-1185">Reference proteome</keyword>
<dbReference type="GeneID" id="30176457"/>
<feature type="transmembrane region" description="Helical" evidence="1">
    <location>
        <begin position="99"/>
        <end position="120"/>
    </location>
</feature>
<keyword evidence="1" id="KW-0472">Membrane</keyword>
<keyword evidence="1" id="KW-0812">Transmembrane</keyword>
<feature type="transmembrane region" description="Helical" evidence="1">
    <location>
        <begin position="192"/>
        <end position="216"/>
    </location>
</feature>
<proteinExistence type="predicted"/>
<dbReference type="OrthoDB" id="3992998at2759"/>
<accession>A0A1E3NMS4</accession>
<feature type="transmembrane region" description="Helical" evidence="1">
    <location>
        <begin position="148"/>
        <end position="172"/>
    </location>
</feature>
<dbReference type="Proteomes" id="UP000094455">
    <property type="component" value="Unassembled WGS sequence"/>
</dbReference>
<evidence type="ECO:0000256" key="1">
    <source>
        <dbReference type="SAM" id="Phobius"/>
    </source>
</evidence>
<keyword evidence="1" id="KW-1133">Transmembrane helix</keyword>
<dbReference type="EMBL" id="KV454002">
    <property type="protein sequence ID" value="ODQ47376.1"/>
    <property type="molecule type" value="Genomic_DNA"/>
</dbReference>
<dbReference type="STRING" id="763406.A0A1E3NMS4"/>
<name>A0A1E3NMS4_9ASCO</name>
<reference evidence="2 3" key="1">
    <citation type="journal article" date="2016" name="Proc. Natl. Acad. Sci. U.S.A.">
        <title>Comparative genomics of biotechnologically important yeasts.</title>
        <authorList>
            <person name="Riley R."/>
            <person name="Haridas S."/>
            <person name="Wolfe K.H."/>
            <person name="Lopes M.R."/>
            <person name="Hittinger C.T."/>
            <person name="Goeker M."/>
            <person name="Salamov A.A."/>
            <person name="Wisecaver J.H."/>
            <person name="Long T.M."/>
            <person name="Calvey C.H."/>
            <person name="Aerts A.L."/>
            <person name="Barry K.W."/>
            <person name="Choi C."/>
            <person name="Clum A."/>
            <person name="Coughlan A.Y."/>
            <person name="Deshpande S."/>
            <person name="Douglass A.P."/>
            <person name="Hanson S.J."/>
            <person name="Klenk H.-P."/>
            <person name="LaButti K.M."/>
            <person name="Lapidus A."/>
            <person name="Lindquist E.A."/>
            <person name="Lipzen A.M."/>
            <person name="Meier-Kolthoff J.P."/>
            <person name="Ohm R.A."/>
            <person name="Otillar R.P."/>
            <person name="Pangilinan J.L."/>
            <person name="Peng Y."/>
            <person name="Rokas A."/>
            <person name="Rosa C.A."/>
            <person name="Scheuner C."/>
            <person name="Sibirny A.A."/>
            <person name="Slot J.C."/>
            <person name="Stielow J.B."/>
            <person name="Sun H."/>
            <person name="Kurtzman C.P."/>
            <person name="Blackwell M."/>
            <person name="Grigoriev I.V."/>
            <person name="Jeffries T.W."/>
        </authorList>
    </citation>
    <scope>NUCLEOTIDE SEQUENCE [LARGE SCALE GENOMIC DNA]</scope>
    <source>
        <strain evidence="2 3">NRRL Y-2026</strain>
    </source>
</reference>
<feature type="transmembrane region" description="Helical" evidence="1">
    <location>
        <begin position="67"/>
        <end position="87"/>
    </location>
</feature>
<evidence type="ECO:0000313" key="3">
    <source>
        <dbReference type="Proteomes" id="UP000094455"/>
    </source>
</evidence>
<sequence length="255" mass="29765">MTTRTVNNFKTLREILDYNDRLVQERNLQEHHEELTTESNSAKTYTLKKTTALSVLNWDAVFSNQKVFACMMLMLITVLSQLVFSYVTFALVNVQQSLGLFYLSQALNLFFSYVMPLSLIKEMDEVFETPVAQLSSEIEIYRQLKISVMIYCVCTIVSAAALASVFSSGPFIELRYNFQELRDVPVDLTSFVRVLQIISFQLTLINLILCSINLYITDRKIRRCFNRIERLQDRADLEIMFNENLIEQRFDNNFF</sequence>
<evidence type="ECO:0000313" key="2">
    <source>
        <dbReference type="EMBL" id="ODQ47376.1"/>
    </source>
</evidence>